<sequence length="459" mass="48304">MFARRSFTLGGVGHARSSRQAITATHSGGGLLNIGKPILTQLQPHSAERDFSLDQFSPVAVTTSSHAPMAMEACDQTLTALVWPQQPDTRIASSSTPISSITSSICASASSSESSSQLPLRELNQSTAASPALSLSSTLCPDNSSDHQQRHQPSLNLSDNLGERVATIWTQGMPFCAPVERTVSVNQPNEDYDAMDEVGPAIILSLSPSNSLNTSSVGLTSLSQLVRSVRATLCNIHNPVFFAIEFVISRIGPLAGCRRNSDPEHWQQVRPEASVLTPPVVVPSGVCRDPVPSLFPGPLPPLLFPSDSLSNVVTSELPALQPIAADGFLIAAPDQLLPSSTGFGTGLGLCPIQTGSVCQAKSVSLPPLASPPKQTSESQHPTLYFSPLPLLLSPSNSITPCTTTKYTTSFTSQGDCCANRLPPSLSRSSPSDFCTSHQMASTLLTVAGFRSPGLAPQLA</sequence>
<evidence type="ECO:0000313" key="2">
    <source>
        <dbReference type="EMBL" id="VEL09712.1"/>
    </source>
</evidence>
<accession>A0A448WEL0</accession>
<evidence type="ECO:0000256" key="1">
    <source>
        <dbReference type="SAM" id="MobiDB-lite"/>
    </source>
</evidence>
<name>A0A448WEL0_9PLAT</name>
<dbReference type="Proteomes" id="UP000784294">
    <property type="component" value="Unassembled WGS sequence"/>
</dbReference>
<comment type="caution">
    <text evidence="2">The sequence shown here is derived from an EMBL/GenBank/DDBJ whole genome shotgun (WGS) entry which is preliminary data.</text>
</comment>
<dbReference type="EMBL" id="CAAALY010007045">
    <property type="protein sequence ID" value="VEL09712.1"/>
    <property type="molecule type" value="Genomic_DNA"/>
</dbReference>
<organism evidence="2 3">
    <name type="scientific">Protopolystoma xenopodis</name>
    <dbReference type="NCBI Taxonomy" id="117903"/>
    <lineage>
        <taxon>Eukaryota</taxon>
        <taxon>Metazoa</taxon>
        <taxon>Spiralia</taxon>
        <taxon>Lophotrochozoa</taxon>
        <taxon>Platyhelminthes</taxon>
        <taxon>Monogenea</taxon>
        <taxon>Polyopisthocotylea</taxon>
        <taxon>Polystomatidea</taxon>
        <taxon>Polystomatidae</taxon>
        <taxon>Protopolystoma</taxon>
    </lineage>
</organism>
<proteinExistence type="predicted"/>
<gene>
    <name evidence="2" type="ORF">PXEA_LOCUS3152</name>
</gene>
<protein>
    <submittedName>
        <fullName evidence="2">Uncharacterized protein</fullName>
    </submittedName>
</protein>
<evidence type="ECO:0000313" key="3">
    <source>
        <dbReference type="Proteomes" id="UP000784294"/>
    </source>
</evidence>
<keyword evidence="3" id="KW-1185">Reference proteome</keyword>
<dbReference type="AlphaFoldDB" id="A0A448WEL0"/>
<feature type="region of interest" description="Disordered" evidence="1">
    <location>
        <begin position="134"/>
        <end position="157"/>
    </location>
</feature>
<reference evidence="2" key="1">
    <citation type="submission" date="2018-11" db="EMBL/GenBank/DDBJ databases">
        <authorList>
            <consortium name="Pathogen Informatics"/>
        </authorList>
    </citation>
    <scope>NUCLEOTIDE SEQUENCE</scope>
</reference>